<name>A0A8D7EUY2_MUSAM</name>
<evidence type="ECO:0000313" key="1">
    <source>
        <dbReference type="EMBL" id="CAG1830269.1"/>
    </source>
</evidence>
<sequence length="113" mass="13184">SRDLNVSRASLTAFHELGAQPEHEHAELHLVQGSVPVQVPLPHHLHKVLVAEPRHPHRRRVPLQALDGDHPLRWIHQQPEPLAQFLDQPLRPQPRRHRRKEVLEAIWILMISH</sequence>
<dbReference type="EMBL" id="HG996472">
    <property type="protein sequence ID" value="CAG1830269.1"/>
    <property type="molecule type" value="Genomic_DNA"/>
</dbReference>
<reference evidence="1" key="1">
    <citation type="submission" date="2021-03" db="EMBL/GenBank/DDBJ databases">
        <authorList>
            <consortium name="Genoscope - CEA"/>
            <person name="William W."/>
        </authorList>
    </citation>
    <scope>NUCLEOTIDE SEQUENCE</scope>
    <source>
        <strain evidence="1">Doubled-haploid Pahang</strain>
    </source>
</reference>
<feature type="non-terminal residue" evidence="1">
    <location>
        <position position="113"/>
    </location>
</feature>
<accession>A0A8D7EUY2</accession>
<feature type="non-terminal residue" evidence="1">
    <location>
        <position position="1"/>
    </location>
</feature>
<organism evidence="1">
    <name type="scientific">Musa acuminata subsp. malaccensis</name>
    <name type="common">Wild banana</name>
    <name type="synonym">Musa malaccensis</name>
    <dbReference type="NCBI Taxonomy" id="214687"/>
    <lineage>
        <taxon>Eukaryota</taxon>
        <taxon>Viridiplantae</taxon>
        <taxon>Streptophyta</taxon>
        <taxon>Embryophyta</taxon>
        <taxon>Tracheophyta</taxon>
        <taxon>Spermatophyta</taxon>
        <taxon>Magnoliopsida</taxon>
        <taxon>Liliopsida</taxon>
        <taxon>Zingiberales</taxon>
        <taxon>Musaceae</taxon>
        <taxon>Musa</taxon>
    </lineage>
</organism>
<protein>
    <submittedName>
        <fullName evidence="1">(wild Malaysian banana) hypothetical protein</fullName>
    </submittedName>
</protein>
<proteinExistence type="predicted"/>
<gene>
    <name evidence="1" type="ORF">GSMUA_335230.1</name>
</gene>
<dbReference type="AlphaFoldDB" id="A0A8D7EUY2"/>